<feature type="transmembrane region" description="Helical" evidence="5">
    <location>
        <begin position="283"/>
        <end position="301"/>
    </location>
</feature>
<dbReference type="InterPro" id="IPR036259">
    <property type="entry name" value="MFS_trans_sf"/>
</dbReference>
<dbReference type="Pfam" id="PF07690">
    <property type="entry name" value="MFS_1"/>
    <property type="match status" value="1"/>
</dbReference>
<feature type="transmembrane region" description="Helical" evidence="5">
    <location>
        <begin position="375"/>
        <end position="394"/>
    </location>
</feature>
<feature type="transmembrane region" description="Helical" evidence="5">
    <location>
        <begin position="307"/>
        <end position="329"/>
    </location>
</feature>
<keyword evidence="3 5" id="KW-1133">Transmembrane helix</keyword>
<evidence type="ECO:0000313" key="8">
    <source>
        <dbReference type="Proteomes" id="UP001597036"/>
    </source>
</evidence>
<gene>
    <name evidence="7" type="ORF">ACFQY8_03270</name>
</gene>
<evidence type="ECO:0000256" key="1">
    <source>
        <dbReference type="ARBA" id="ARBA00004651"/>
    </source>
</evidence>
<keyword evidence="2 5" id="KW-0812">Transmembrane</keyword>
<protein>
    <submittedName>
        <fullName evidence="7">MFS transporter</fullName>
    </submittedName>
</protein>
<dbReference type="EMBL" id="JBHTHQ010000016">
    <property type="protein sequence ID" value="MFD0704768.1"/>
    <property type="molecule type" value="Genomic_DNA"/>
</dbReference>
<feature type="domain" description="Major facilitator superfamily (MFS) profile" evidence="6">
    <location>
        <begin position="217"/>
        <end position="406"/>
    </location>
</feature>
<keyword evidence="4 5" id="KW-0472">Membrane</keyword>
<dbReference type="InterPro" id="IPR020846">
    <property type="entry name" value="MFS_dom"/>
</dbReference>
<feature type="transmembrane region" description="Helical" evidence="5">
    <location>
        <begin position="123"/>
        <end position="147"/>
    </location>
</feature>
<feature type="transmembrane region" description="Helical" evidence="5">
    <location>
        <begin position="27"/>
        <end position="45"/>
    </location>
</feature>
<reference evidence="8" key="1">
    <citation type="journal article" date="2019" name="Int. J. Syst. Evol. Microbiol.">
        <title>The Global Catalogue of Microorganisms (GCM) 10K type strain sequencing project: providing services to taxonomists for standard genome sequencing and annotation.</title>
        <authorList>
            <consortium name="The Broad Institute Genomics Platform"/>
            <consortium name="The Broad Institute Genome Sequencing Center for Infectious Disease"/>
            <person name="Wu L."/>
            <person name="Ma J."/>
        </authorList>
    </citation>
    <scope>NUCLEOTIDE SEQUENCE [LARGE SCALE GENOMIC DNA]</scope>
    <source>
        <strain evidence="8">CCM 8604</strain>
    </source>
</reference>
<keyword evidence="8" id="KW-1185">Reference proteome</keyword>
<evidence type="ECO:0000256" key="3">
    <source>
        <dbReference type="ARBA" id="ARBA00022989"/>
    </source>
</evidence>
<feature type="transmembrane region" description="Helical" evidence="5">
    <location>
        <begin position="341"/>
        <end position="363"/>
    </location>
</feature>
<dbReference type="PANTHER" id="PTHR23542:SF1">
    <property type="entry name" value="MAJOR FACILITATOR SUPERFAMILY (MFS) PROFILE DOMAIN-CONTAINING PROTEIN"/>
    <property type="match status" value="1"/>
</dbReference>
<feature type="domain" description="Major facilitator superfamily (MFS) profile" evidence="6">
    <location>
        <begin position="1"/>
        <end position="179"/>
    </location>
</feature>
<name>A0ABW2Y3E6_9BIFI</name>
<evidence type="ECO:0000256" key="5">
    <source>
        <dbReference type="SAM" id="Phobius"/>
    </source>
</evidence>
<dbReference type="PANTHER" id="PTHR23542">
    <property type="match status" value="1"/>
</dbReference>
<evidence type="ECO:0000259" key="6">
    <source>
        <dbReference type="PROSITE" id="PS50850"/>
    </source>
</evidence>
<dbReference type="PROSITE" id="PS50850">
    <property type="entry name" value="MFS"/>
    <property type="match status" value="2"/>
</dbReference>
<evidence type="ECO:0000256" key="4">
    <source>
        <dbReference type="ARBA" id="ARBA00023136"/>
    </source>
</evidence>
<evidence type="ECO:0000256" key="2">
    <source>
        <dbReference type="ARBA" id="ARBA00022692"/>
    </source>
</evidence>
<feature type="transmembrane region" description="Helical" evidence="5">
    <location>
        <begin position="247"/>
        <end position="271"/>
    </location>
</feature>
<sequence>MTRATMSTIGLSMILCLNNLYNEWTSAGLMSAVYVLAAAFVTPVYARLFDKYGQRKVGLITAPIQFAALLTFAAAAYMRAPLPVLFALAVITGLCMYSVGAVVRTRWAWALRDKPDDYLNTAYALESAIDEIIFILGPIAAATISTAHPPVTTIIPFILFGGINFVGAMIFYNLKSATPPAVVTVHEITVDDTSLTSASTKRAQNRIKDRNILLYPGMLMLPLGILAFNSTFSAFDVIMTAILKGRGLAHITGFMLATIALGSLIGALIFGSRKHTHNSWMRMMGFMVALATGIVAIGLSVQWLPLAAFFGVFAGLFVSPTYATANLVMRQTAPQHKLTEGLSWISTGGTIGSSLGSAVAGIFLDHVGALTTLHFLWLSAAIAFPIFLVGYMQVRAANKKMQQGIK</sequence>
<comment type="subcellular location">
    <subcellularLocation>
        <location evidence="1">Cell membrane</location>
        <topology evidence="1">Multi-pass membrane protein</topology>
    </subcellularLocation>
</comment>
<dbReference type="SUPFAM" id="SSF103473">
    <property type="entry name" value="MFS general substrate transporter"/>
    <property type="match status" value="1"/>
</dbReference>
<proteinExistence type="predicted"/>
<comment type="caution">
    <text evidence="7">The sequence shown here is derived from an EMBL/GenBank/DDBJ whole genome shotgun (WGS) entry which is preliminary data.</text>
</comment>
<accession>A0ABW2Y3E6</accession>
<evidence type="ECO:0000313" key="7">
    <source>
        <dbReference type="EMBL" id="MFD0704768.1"/>
    </source>
</evidence>
<feature type="transmembrane region" description="Helical" evidence="5">
    <location>
        <begin position="153"/>
        <end position="172"/>
    </location>
</feature>
<feature type="transmembrane region" description="Helical" evidence="5">
    <location>
        <begin position="57"/>
        <end position="78"/>
    </location>
</feature>
<dbReference type="Gene3D" id="1.20.1250.20">
    <property type="entry name" value="MFS general substrate transporter like domains"/>
    <property type="match status" value="1"/>
</dbReference>
<dbReference type="InterPro" id="IPR011701">
    <property type="entry name" value="MFS"/>
</dbReference>
<feature type="transmembrane region" description="Helical" evidence="5">
    <location>
        <begin position="212"/>
        <end position="235"/>
    </location>
</feature>
<dbReference type="Proteomes" id="UP001597036">
    <property type="component" value="Unassembled WGS sequence"/>
</dbReference>
<feature type="transmembrane region" description="Helical" evidence="5">
    <location>
        <begin position="84"/>
        <end position="103"/>
    </location>
</feature>
<organism evidence="7 8">
    <name type="scientific">Alloscardovia venturai</name>
    <dbReference type="NCBI Taxonomy" id="1769421"/>
    <lineage>
        <taxon>Bacteria</taxon>
        <taxon>Bacillati</taxon>
        <taxon>Actinomycetota</taxon>
        <taxon>Actinomycetes</taxon>
        <taxon>Bifidobacteriales</taxon>
        <taxon>Bifidobacteriaceae</taxon>
        <taxon>Alloscardovia</taxon>
    </lineage>
</organism>